<reference evidence="2" key="1">
    <citation type="journal article" date="2015" name="Genome Announc.">
        <title>Draft genome sequence of Talaromyces cellulolyticus strain Y-94, a source of lignocellulosic biomass-degrading enzymes.</title>
        <authorList>
            <person name="Fujii T."/>
            <person name="Koike H."/>
            <person name="Sawayama S."/>
            <person name="Yano S."/>
            <person name="Inoue H."/>
        </authorList>
    </citation>
    <scope>NUCLEOTIDE SEQUENCE [LARGE SCALE GENOMIC DNA]</scope>
    <source>
        <strain evidence="2">Y-94</strain>
    </source>
</reference>
<organism evidence="1 2">
    <name type="scientific">Talaromyces pinophilus</name>
    <name type="common">Penicillium pinophilum</name>
    <dbReference type="NCBI Taxonomy" id="128442"/>
    <lineage>
        <taxon>Eukaryota</taxon>
        <taxon>Fungi</taxon>
        <taxon>Dikarya</taxon>
        <taxon>Ascomycota</taxon>
        <taxon>Pezizomycotina</taxon>
        <taxon>Eurotiomycetes</taxon>
        <taxon>Eurotiomycetidae</taxon>
        <taxon>Eurotiales</taxon>
        <taxon>Trichocomaceae</taxon>
        <taxon>Talaromyces</taxon>
        <taxon>Talaromyces sect. Talaromyces</taxon>
    </lineage>
</organism>
<sequence>MGDQARMDRINCILDRVDSLNDLSADDIIELRHISESSLVIDKFKVSSAEYWDWINKVGDNIRGVEYDARNARIVLKGGRKWMHEAATGVIYVFLDKIRDTLNAATGLDYSLSGSKG</sequence>
<protein>
    <submittedName>
        <fullName evidence="1">Uncharacterized protein</fullName>
    </submittedName>
</protein>
<name>A0A6V8HB98_TALPI</name>
<dbReference type="EMBL" id="DF933829">
    <property type="protein sequence ID" value="GAM38712.1"/>
    <property type="molecule type" value="Genomic_DNA"/>
</dbReference>
<dbReference type="Proteomes" id="UP000053095">
    <property type="component" value="Unassembled WGS sequence"/>
</dbReference>
<comment type="caution">
    <text evidence="1">The sequence shown here is derived from an EMBL/GenBank/DDBJ whole genome shotgun (WGS) entry which is preliminary data.</text>
</comment>
<dbReference type="AlphaFoldDB" id="A0A6V8HB98"/>
<evidence type="ECO:0000313" key="1">
    <source>
        <dbReference type="EMBL" id="GAM38712.1"/>
    </source>
</evidence>
<keyword evidence="2" id="KW-1185">Reference proteome</keyword>
<accession>A0A6V8HB98</accession>
<proteinExistence type="predicted"/>
<gene>
    <name evidence="1" type="ORF">TCE0_033f09664</name>
</gene>
<evidence type="ECO:0000313" key="2">
    <source>
        <dbReference type="Proteomes" id="UP000053095"/>
    </source>
</evidence>